<organism evidence="2 3">
    <name type="scientific">Protopolystoma xenopodis</name>
    <dbReference type="NCBI Taxonomy" id="117903"/>
    <lineage>
        <taxon>Eukaryota</taxon>
        <taxon>Metazoa</taxon>
        <taxon>Spiralia</taxon>
        <taxon>Lophotrochozoa</taxon>
        <taxon>Platyhelminthes</taxon>
        <taxon>Monogenea</taxon>
        <taxon>Polyopisthocotylea</taxon>
        <taxon>Polystomatidea</taxon>
        <taxon>Polystomatidae</taxon>
        <taxon>Protopolystoma</taxon>
    </lineage>
</organism>
<evidence type="ECO:0000256" key="1">
    <source>
        <dbReference type="SAM" id="MobiDB-lite"/>
    </source>
</evidence>
<reference evidence="2" key="1">
    <citation type="submission" date="2018-11" db="EMBL/GenBank/DDBJ databases">
        <authorList>
            <consortium name="Pathogen Informatics"/>
        </authorList>
    </citation>
    <scope>NUCLEOTIDE SEQUENCE</scope>
</reference>
<gene>
    <name evidence="2" type="ORF">PXEA_LOCUS31244</name>
</gene>
<name>A0A3S5BSL5_9PLAT</name>
<comment type="caution">
    <text evidence="2">The sequence shown here is derived from an EMBL/GenBank/DDBJ whole genome shotgun (WGS) entry which is preliminary data.</text>
</comment>
<dbReference type="EMBL" id="CAAALY010256015">
    <property type="protein sequence ID" value="VEL37804.1"/>
    <property type="molecule type" value="Genomic_DNA"/>
</dbReference>
<dbReference type="AlphaFoldDB" id="A0A3S5BSL5"/>
<evidence type="ECO:0000313" key="3">
    <source>
        <dbReference type="Proteomes" id="UP000784294"/>
    </source>
</evidence>
<sequence>MRQANSGVMTPMMPVVLSPASSPSLTASAAAASAAASESSSGNLSFYLRQRTATVKRKRPDLPTNQSDGPTVDHPTLRLHHGHLATLPLVGLQSASTDHGTAGQDVHQPRLLIRRIVPEDTVLECGRQKEVLMPTRQIEVKPKSSGLKRPPSCTSFDTTLRNAYSATPHVMGQSFSKRKRADADINFDRLNSDDAHPVYISLLKSTLDDHILSESRKSELESDWPVGPCARVLDQAGLAQSPETMVMADEALEELVMPNWTCQSSFDPSNDAFACDSASISVVKPIVETTCCSGLVSTAGSSLYASSPATCFSPLSSPTPSFTSFSSISSSSFSSPSSSSSSSSSPPSSSSLSSSFSSSSASPSSSLLPLLPFSPSSFPPTFAASFTQTATPNASPSPAFFSVHKYTCRTGDDKTVSPSIKACEFISSSNDQSNQTVRAEMREFAETTRRDANTDADANADVEVPEETSNIVASGLSTNSMSPPSSYGLSHQLASADIAWSAALDFPGGQILTYYLYMKVHSLYFVCDDRATGS</sequence>
<accession>A0A3S5BSL5</accession>
<proteinExistence type="predicted"/>
<evidence type="ECO:0000313" key="2">
    <source>
        <dbReference type="EMBL" id="VEL37804.1"/>
    </source>
</evidence>
<feature type="region of interest" description="Disordered" evidence="1">
    <location>
        <begin position="55"/>
        <end position="74"/>
    </location>
</feature>
<dbReference type="Proteomes" id="UP000784294">
    <property type="component" value="Unassembled WGS sequence"/>
</dbReference>
<keyword evidence="3" id="KW-1185">Reference proteome</keyword>
<protein>
    <submittedName>
        <fullName evidence="2">Uncharacterized protein</fullName>
    </submittedName>
</protein>